<name>A0A2Z2M904_THEGO</name>
<dbReference type="AlphaFoldDB" id="A0A2Z2M904"/>
<feature type="coiled-coil region" evidence="1">
    <location>
        <begin position="5"/>
        <end position="39"/>
    </location>
</feature>
<gene>
    <name evidence="2" type="ORF">A3K92_05450</name>
</gene>
<protein>
    <submittedName>
        <fullName evidence="2">Uncharacterized protein</fullName>
    </submittedName>
</protein>
<sequence>MAESIHVLISRIERIEKELEDLKQELLKLKAEKEEAEIIPEEEYQELKRKAEHLKNNPSEGLTADEAIRELMG</sequence>
<dbReference type="EMBL" id="CP014855">
    <property type="protein sequence ID" value="ASJ00965.1"/>
    <property type="molecule type" value="Genomic_DNA"/>
</dbReference>
<reference evidence="2 3" key="1">
    <citation type="submission" date="2016-03" db="EMBL/GenBank/DDBJ databases">
        <title>Complete genome sequence of Thermococcus gorgonarius.</title>
        <authorList>
            <person name="Oger P.M."/>
        </authorList>
    </citation>
    <scope>NUCLEOTIDE SEQUENCE [LARGE SCALE GENOMIC DNA]</scope>
    <source>
        <strain evidence="2 3">W-12</strain>
    </source>
</reference>
<dbReference type="GeneID" id="33331975"/>
<keyword evidence="1" id="KW-0175">Coiled coil</keyword>
<keyword evidence="3" id="KW-1185">Reference proteome</keyword>
<evidence type="ECO:0000313" key="2">
    <source>
        <dbReference type="EMBL" id="ASJ00965.1"/>
    </source>
</evidence>
<dbReference type="SUPFAM" id="SSF75704">
    <property type="entry name" value="Mitotic arrest deficient-like 1, Mad1"/>
    <property type="match status" value="1"/>
</dbReference>
<dbReference type="Proteomes" id="UP000250134">
    <property type="component" value="Chromosome"/>
</dbReference>
<evidence type="ECO:0000256" key="1">
    <source>
        <dbReference type="SAM" id="Coils"/>
    </source>
</evidence>
<dbReference type="RefSeq" id="WP_088885302.1">
    <property type="nucleotide sequence ID" value="NZ_CP014855.1"/>
</dbReference>
<accession>A0A2Z2M904</accession>
<dbReference type="KEGG" id="tgg:A3K92_05450"/>
<organism evidence="2 3">
    <name type="scientific">Thermococcus gorgonarius</name>
    <dbReference type="NCBI Taxonomy" id="71997"/>
    <lineage>
        <taxon>Archaea</taxon>
        <taxon>Methanobacteriati</taxon>
        <taxon>Methanobacteriota</taxon>
        <taxon>Thermococci</taxon>
        <taxon>Thermococcales</taxon>
        <taxon>Thermococcaceae</taxon>
        <taxon>Thermococcus</taxon>
    </lineage>
</organism>
<evidence type="ECO:0000313" key="3">
    <source>
        <dbReference type="Proteomes" id="UP000250134"/>
    </source>
</evidence>
<proteinExistence type="predicted"/>